<feature type="region of interest" description="Disordered" evidence="1">
    <location>
        <begin position="59"/>
        <end position="104"/>
    </location>
</feature>
<feature type="compositionally biased region" description="Basic residues" evidence="1">
    <location>
        <begin position="1"/>
        <end position="11"/>
    </location>
</feature>
<gene>
    <name evidence="2" type="ORF">GSTENG00018808001</name>
</gene>
<reference evidence="2" key="2">
    <citation type="submission" date="2004-02" db="EMBL/GenBank/DDBJ databases">
        <authorList>
            <consortium name="Genoscope"/>
            <consortium name="Whitehead Institute Centre for Genome Research"/>
        </authorList>
    </citation>
    <scope>NUCLEOTIDE SEQUENCE</scope>
</reference>
<dbReference type="KEGG" id="tng:GSTEN00018808G001"/>
<feature type="region of interest" description="Disordered" evidence="1">
    <location>
        <begin position="1"/>
        <end position="30"/>
    </location>
</feature>
<dbReference type="AlphaFoldDB" id="Q4SG51"/>
<protein>
    <submittedName>
        <fullName evidence="2">(spotted green pufferfish) hypothetical protein</fullName>
    </submittedName>
</protein>
<accession>Q4SG51</accession>
<comment type="caution">
    <text evidence="2">The sequence shown here is derived from an EMBL/GenBank/DDBJ whole genome shotgun (WGS) entry which is preliminary data.</text>
</comment>
<dbReference type="EMBL" id="CAAE01014600">
    <property type="protein sequence ID" value="CAG00381.1"/>
    <property type="molecule type" value="Genomic_DNA"/>
</dbReference>
<name>Q4SG51_TETNG</name>
<proteinExistence type="predicted"/>
<reference evidence="2" key="1">
    <citation type="journal article" date="2004" name="Nature">
        <title>Genome duplication in the teleost fish Tetraodon nigroviridis reveals the early vertebrate proto-karyotype.</title>
        <authorList>
            <person name="Jaillon O."/>
            <person name="Aury J.-M."/>
            <person name="Brunet F."/>
            <person name="Petit J.-L."/>
            <person name="Stange-Thomann N."/>
            <person name="Mauceli E."/>
            <person name="Bouneau L."/>
            <person name="Fischer C."/>
            <person name="Ozouf-Costaz C."/>
            <person name="Bernot A."/>
            <person name="Nicaud S."/>
            <person name="Jaffe D."/>
            <person name="Fisher S."/>
            <person name="Lutfalla G."/>
            <person name="Dossat C."/>
            <person name="Segurens B."/>
            <person name="Dasilva C."/>
            <person name="Salanoubat M."/>
            <person name="Levy M."/>
            <person name="Boudet N."/>
            <person name="Castellano S."/>
            <person name="Anthouard V."/>
            <person name="Jubin C."/>
            <person name="Castelli V."/>
            <person name="Katinka M."/>
            <person name="Vacherie B."/>
            <person name="Biemont C."/>
            <person name="Skalli Z."/>
            <person name="Cattolico L."/>
            <person name="Poulain J."/>
            <person name="De Berardinis V."/>
            <person name="Cruaud C."/>
            <person name="Duprat S."/>
            <person name="Brottier P."/>
            <person name="Coutanceau J.-P."/>
            <person name="Gouzy J."/>
            <person name="Parra G."/>
            <person name="Lardier G."/>
            <person name="Chapple C."/>
            <person name="McKernan K.J."/>
            <person name="McEwan P."/>
            <person name="Bosak S."/>
            <person name="Kellis M."/>
            <person name="Volff J.-N."/>
            <person name="Guigo R."/>
            <person name="Zody M.C."/>
            <person name="Mesirov J."/>
            <person name="Lindblad-Toh K."/>
            <person name="Birren B."/>
            <person name="Nusbaum C."/>
            <person name="Kahn D."/>
            <person name="Robinson-Rechavi M."/>
            <person name="Laudet V."/>
            <person name="Schachter V."/>
            <person name="Quetier F."/>
            <person name="Saurin W."/>
            <person name="Scarpelli C."/>
            <person name="Wincker P."/>
            <person name="Lander E.S."/>
            <person name="Weissenbach J."/>
            <person name="Roest Crollius H."/>
        </authorList>
    </citation>
    <scope>NUCLEOTIDE SEQUENCE [LARGE SCALE GENOMIC DNA]</scope>
</reference>
<evidence type="ECO:0000256" key="1">
    <source>
        <dbReference type="SAM" id="MobiDB-lite"/>
    </source>
</evidence>
<organism evidence="2">
    <name type="scientific">Tetraodon nigroviridis</name>
    <name type="common">Spotted green pufferfish</name>
    <name type="synonym">Chelonodon nigroviridis</name>
    <dbReference type="NCBI Taxonomy" id="99883"/>
    <lineage>
        <taxon>Eukaryota</taxon>
        <taxon>Metazoa</taxon>
        <taxon>Chordata</taxon>
        <taxon>Craniata</taxon>
        <taxon>Vertebrata</taxon>
        <taxon>Euteleostomi</taxon>
        <taxon>Actinopterygii</taxon>
        <taxon>Neopterygii</taxon>
        <taxon>Teleostei</taxon>
        <taxon>Neoteleostei</taxon>
        <taxon>Acanthomorphata</taxon>
        <taxon>Eupercaria</taxon>
        <taxon>Tetraodontiformes</taxon>
        <taxon>Tetradontoidea</taxon>
        <taxon>Tetraodontidae</taxon>
        <taxon>Tetraodon</taxon>
    </lineage>
</organism>
<evidence type="ECO:0000313" key="2">
    <source>
        <dbReference type="EMBL" id="CAG00381.1"/>
    </source>
</evidence>
<sequence length="104" mass="11390">MEVSHKPRSVYHRGESMDNQIGGKARDAECDGRRQPSLLLMPGKMTEVTSTEKSLVRSAAFNPVISQGSSSTERGRSSLDSLLCPPRKSNLDNKQKHSAFSGRS</sequence>